<dbReference type="PANTHER" id="PTHR47197">
    <property type="entry name" value="PROTEIN NIRF"/>
    <property type="match status" value="1"/>
</dbReference>
<dbReference type="InterPro" id="IPR011964">
    <property type="entry name" value="YVTN_b-propeller_repeat"/>
</dbReference>
<reference evidence="2 3" key="1">
    <citation type="submission" date="2020-07" db="EMBL/GenBank/DDBJ databases">
        <title>Sequencing the genomes of 1000 actinobacteria strains.</title>
        <authorList>
            <person name="Klenk H.-P."/>
        </authorList>
    </citation>
    <scope>NUCLEOTIDE SEQUENCE [LARGE SCALE GENOMIC DNA]</scope>
    <source>
        <strain evidence="2 3">DSM 26474</strain>
    </source>
</reference>
<dbReference type="Pfam" id="PF04122">
    <property type="entry name" value="CW_binding_2"/>
    <property type="match status" value="3"/>
</dbReference>
<dbReference type="Gene3D" id="2.130.10.10">
    <property type="entry name" value="YVTN repeat-like/Quinoprotein amine dehydrogenase"/>
    <property type="match status" value="2"/>
</dbReference>
<comment type="caution">
    <text evidence="2">The sequence shown here is derived from an EMBL/GenBank/DDBJ whole genome shotgun (WGS) entry which is preliminary data.</text>
</comment>
<accession>A0A852SMA7</accession>
<protein>
    <submittedName>
        <fullName evidence="2">YVTN family beta-propeller protein</fullName>
    </submittedName>
</protein>
<dbReference type="InterPro" id="IPR015943">
    <property type="entry name" value="WD40/YVTN_repeat-like_dom_sf"/>
</dbReference>
<name>A0A852SMA7_9MICO</name>
<keyword evidence="1" id="KW-0732">Signal</keyword>
<feature type="chain" id="PRO_5032968058" evidence="1">
    <location>
        <begin position="27"/>
        <end position="661"/>
    </location>
</feature>
<organism evidence="2 3">
    <name type="scientific">Herbiconiux flava</name>
    <dbReference type="NCBI Taxonomy" id="881268"/>
    <lineage>
        <taxon>Bacteria</taxon>
        <taxon>Bacillati</taxon>
        <taxon>Actinomycetota</taxon>
        <taxon>Actinomycetes</taxon>
        <taxon>Micrococcales</taxon>
        <taxon>Microbacteriaceae</taxon>
        <taxon>Herbiconiux</taxon>
    </lineage>
</organism>
<dbReference type="Proteomes" id="UP000549913">
    <property type="component" value="Unassembled WGS sequence"/>
</dbReference>
<proteinExistence type="predicted"/>
<dbReference type="AlphaFoldDB" id="A0A852SMA7"/>
<gene>
    <name evidence="2" type="ORF">BJ984_000715</name>
</gene>
<dbReference type="SUPFAM" id="SSF50969">
    <property type="entry name" value="YVTN repeat-like/Quinoprotein amine dehydrogenase"/>
    <property type="match status" value="1"/>
</dbReference>
<keyword evidence="3" id="KW-1185">Reference proteome</keyword>
<evidence type="ECO:0000313" key="2">
    <source>
        <dbReference type="EMBL" id="NYD69557.1"/>
    </source>
</evidence>
<dbReference type="RefSeq" id="WP_179546870.1">
    <property type="nucleotide sequence ID" value="NZ_BSEW01000001.1"/>
</dbReference>
<dbReference type="InterPro" id="IPR007253">
    <property type="entry name" value="Cell_wall-bd_2"/>
</dbReference>
<dbReference type="EMBL" id="JACCBM010000001">
    <property type="protein sequence ID" value="NYD69557.1"/>
    <property type="molecule type" value="Genomic_DNA"/>
</dbReference>
<feature type="signal peptide" evidence="1">
    <location>
        <begin position="1"/>
        <end position="26"/>
    </location>
</feature>
<dbReference type="PANTHER" id="PTHR47197:SF3">
    <property type="entry name" value="DIHYDRO-HEME D1 DEHYDROGENASE"/>
    <property type="match status" value="1"/>
</dbReference>
<evidence type="ECO:0000313" key="3">
    <source>
        <dbReference type="Proteomes" id="UP000549913"/>
    </source>
</evidence>
<evidence type="ECO:0000256" key="1">
    <source>
        <dbReference type="SAM" id="SignalP"/>
    </source>
</evidence>
<dbReference type="NCBIfam" id="TIGR02276">
    <property type="entry name" value="beta_rpt_yvtn"/>
    <property type="match status" value="1"/>
</dbReference>
<sequence length="661" mass="67652">MTGRPRLVIVLVAALLVAGAAPGAAAESLGAQSLGAVPFVRDTITVPHGPKSGDELAVDPVSRQLYLTGDGVNGVSVFDTTTRRFTTSIATGPDGGPGMYPSGIGIDSSLGRVFVADETDDTVSVIDVTSNTVIARIELAQAGETLRSHEVAVDPIAHRAYVVNFGASFISVIDTVSLRVVGAIDEFGGVTAGASDLAIDPGLHKGYVIDSGAGTVSVFDTLSGRASSTIISGIGGFPRDIVVDAVRHRAYTADYTTQSVSIIDTTRDVAVGTVPVGSGPMAVAVDSSSQLIHVMNLEGETVSVIDAMEDRVLTTLEQGGRYGTGPRPSAVAVDESTSTAYVLSWPTGSIAVVGSGRSRMSTIERQAGADRYATAAEVSRQTFAPQVPVAYIASGSTFPDALSGGAAAAAEGGPVLLVPPDGVPDVVARELSRLRPSRIVVLGGSVAVSDGVLAALEAFAPKVDRIGGADRFEVSAAVSAETFAEHPTVAYVASGADFPDALAGGAAAGLDRAPVLLTRKDAVPVAVTAELTRLKPDRIVLLGGPAAVSEEAESHLRLIAPTTRLSGADRFAVSASVSHESFPVVRTDTVYIASGESFPDALAGSPAAVTTWAPVLLARRDSLPQATLDELDRLRPSRIVVLGGPAAISALTMNQLEGHLR</sequence>
<dbReference type="InterPro" id="IPR051200">
    <property type="entry name" value="Host-pathogen_enzymatic-act"/>
</dbReference>
<dbReference type="InterPro" id="IPR011044">
    <property type="entry name" value="Quino_amine_DH_bsu"/>
</dbReference>